<dbReference type="Gene3D" id="2.40.10.220">
    <property type="entry name" value="predicted glycosyltransferase like domains"/>
    <property type="match status" value="1"/>
</dbReference>
<dbReference type="Proteomes" id="UP000051494">
    <property type="component" value="Unassembled WGS sequence"/>
</dbReference>
<dbReference type="InterPro" id="IPR009875">
    <property type="entry name" value="PilZ_domain"/>
</dbReference>
<reference evidence="2" key="1">
    <citation type="journal article" date="2016" name="Genome Announc.">
        <title>Draft Genome Sequences of Two Novel Amoeba-Resistant Intranuclear Bacteria, 'Candidatus Berkiella cookevillensis' and 'Candidatus Berkiella aquae'.</title>
        <authorList>
            <person name="Mehari Y.T."/>
            <person name="Arivett B.A."/>
            <person name="Farone A.L."/>
            <person name="Gunderson J.H."/>
            <person name="Farone M.B."/>
        </authorList>
    </citation>
    <scope>NUCLEOTIDE SEQUENCE</scope>
    <source>
        <strain evidence="2">CC99</strain>
    </source>
</reference>
<comment type="caution">
    <text evidence="2">The sequence shown here is derived from an EMBL/GenBank/DDBJ whole genome shotgun (WGS) entry which is preliminary data.</text>
</comment>
<name>A0AAE3HSV8_9GAMM</name>
<reference evidence="2" key="2">
    <citation type="submission" date="2021-06" db="EMBL/GenBank/DDBJ databases">
        <title>Genomic Description and Analysis of Intracellular Bacteria, Candidatus Berkiella cookevillensis and Candidatus Berkiella aquae.</title>
        <authorList>
            <person name="Kidane D.T."/>
            <person name="Mehari Y.T."/>
            <person name="Rice F.C."/>
            <person name="Arivett B.A."/>
            <person name="Farone A.L."/>
            <person name="Berk S.G."/>
            <person name="Farone M.B."/>
        </authorList>
    </citation>
    <scope>NUCLEOTIDE SEQUENCE</scope>
    <source>
        <strain evidence="2">CC99</strain>
    </source>
</reference>
<dbReference type="AlphaFoldDB" id="A0AAE3HSV8"/>
<evidence type="ECO:0000313" key="2">
    <source>
        <dbReference type="EMBL" id="MCS5708954.1"/>
    </source>
</evidence>
<dbReference type="GO" id="GO:0035438">
    <property type="term" value="F:cyclic-di-GMP binding"/>
    <property type="evidence" value="ECO:0007669"/>
    <property type="project" value="InterPro"/>
</dbReference>
<evidence type="ECO:0000313" key="3">
    <source>
        <dbReference type="Proteomes" id="UP000051494"/>
    </source>
</evidence>
<sequence length="115" mass="12869">MDKKPRPGMLSLTIRDKYVLYASYMPFVKGGGLFIPTTKPYEMGDEVFMILNLMEETEKLSVSGKVVWITPNGSQGNKASGIGVQFKEDESTNIRNKIETYLAGLLQSDRSTHTM</sequence>
<proteinExistence type="predicted"/>
<organism evidence="2 3">
    <name type="scientific">Candidatus Berkiella cookevillensis</name>
    <dbReference type="NCBI Taxonomy" id="437022"/>
    <lineage>
        <taxon>Bacteria</taxon>
        <taxon>Pseudomonadati</taxon>
        <taxon>Pseudomonadota</taxon>
        <taxon>Gammaproteobacteria</taxon>
        <taxon>Candidatus Berkiellales</taxon>
        <taxon>Candidatus Berkiellaceae</taxon>
        <taxon>Candidatus Berkiella</taxon>
    </lineage>
</organism>
<gene>
    <name evidence="2" type="ORF">CC99x_008575</name>
</gene>
<keyword evidence="3" id="KW-1185">Reference proteome</keyword>
<feature type="domain" description="PilZ" evidence="1">
    <location>
        <begin position="10"/>
        <end position="103"/>
    </location>
</feature>
<evidence type="ECO:0000259" key="1">
    <source>
        <dbReference type="Pfam" id="PF07238"/>
    </source>
</evidence>
<protein>
    <submittedName>
        <fullName evidence="2">PilZ domain-containing protein</fullName>
    </submittedName>
</protein>
<dbReference type="Pfam" id="PF07238">
    <property type="entry name" value="PilZ"/>
    <property type="match status" value="1"/>
</dbReference>
<dbReference type="EMBL" id="LKHV02000001">
    <property type="protein sequence ID" value="MCS5708954.1"/>
    <property type="molecule type" value="Genomic_DNA"/>
</dbReference>
<accession>A0AAE3HSV8</accession>